<organism evidence="2 3">
    <name type="scientific">Ruegeria spongiae</name>
    <dbReference type="NCBI Taxonomy" id="2942209"/>
    <lineage>
        <taxon>Bacteria</taxon>
        <taxon>Pseudomonadati</taxon>
        <taxon>Pseudomonadota</taxon>
        <taxon>Alphaproteobacteria</taxon>
        <taxon>Rhodobacterales</taxon>
        <taxon>Roseobacteraceae</taxon>
        <taxon>Ruegeria</taxon>
    </lineage>
</organism>
<dbReference type="EMBL" id="JAMFMB010000011">
    <property type="protein sequence ID" value="MCL6283932.1"/>
    <property type="molecule type" value="Genomic_DNA"/>
</dbReference>
<evidence type="ECO:0000313" key="3">
    <source>
        <dbReference type="Proteomes" id="UP001203880"/>
    </source>
</evidence>
<dbReference type="SMART" id="SM00849">
    <property type="entry name" value="Lactamase_B"/>
    <property type="match status" value="1"/>
</dbReference>
<dbReference type="SUPFAM" id="SSF56281">
    <property type="entry name" value="Metallo-hydrolase/oxidoreductase"/>
    <property type="match status" value="1"/>
</dbReference>
<evidence type="ECO:0000313" key="2">
    <source>
        <dbReference type="EMBL" id="MCL6283932.1"/>
    </source>
</evidence>
<dbReference type="PANTHER" id="PTHR42663">
    <property type="entry name" value="HYDROLASE C777.06C-RELATED-RELATED"/>
    <property type="match status" value="1"/>
</dbReference>
<comment type="caution">
    <text evidence="2">The sequence shown here is derived from an EMBL/GenBank/DDBJ whole genome shotgun (WGS) entry which is preliminary data.</text>
</comment>
<name>A0ABT0Q2V4_9RHOB</name>
<dbReference type="CDD" id="cd16279">
    <property type="entry name" value="metallo-hydrolase-like_MBL-fold"/>
    <property type="match status" value="1"/>
</dbReference>
<keyword evidence="3" id="KW-1185">Reference proteome</keyword>
<gene>
    <name evidence="2" type="ORF">M3P21_10360</name>
</gene>
<sequence>MRDTLRFTILGCGSSGGVPRLGGLWGDCDPDNPRNRRQRCSMLVERVGAEGTTTVLIDTAPDMRNQLLASGTGRLDAVVYTHSHADHVHGIDDLRMIVFNMRARVPVWADGDTQNALLGRFGYAFVQPEGSPYPPILDLKTIDGAFEIDGPGGPIPFQPFKVGHGSIDALGFRIHGLAYLPDVSEMTDEAWDAVRDLDIWVLDALRRNPHPTHAHLERSLEWIARAQPKRGILTNMHFDLDYATVEAETPDHITPAFDGMVIELEV</sequence>
<reference evidence="2" key="1">
    <citation type="submission" date="2022-05" db="EMBL/GenBank/DDBJ databases">
        <authorList>
            <person name="Park J.-S."/>
        </authorList>
    </citation>
    <scope>NUCLEOTIDE SEQUENCE</scope>
    <source>
        <strain evidence="2">2012CJ41-6</strain>
    </source>
</reference>
<evidence type="ECO:0000259" key="1">
    <source>
        <dbReference type="SMART" id="SM00849"/>
    </source>
</evidence>
<accession>A0ABT0Q2V4</accession>
<proteinExistence type="predicted"/>
<dbReference type="Proteomes" id="UP001203880">
    <property type="component" value="Unassembled WGS sequence"/>
</dbReference>
<dbReference type="InterPro" id="IPR036866">
    <property type="entry name" value="RibonucZ/Hydroxyglut_hydro"/>
</dbReference>
<dbReference type="Pfam" id="PF12706">
    <property type="entry name" value="Lactamase_B_2"/>
    <property type="match status" value="1"/>
</dbReference>
<dbReference type="Gene3D" id="3.60.15.10">
    <property type="entry name" value="Ribonuclease Z/Hydroxyacylglutathione hydrolase-like"/>
    <property type="match status" value="1"/>
</dbReference>
<dbReference type="PANTHER" id="PTHR42663:SF6">
    <property type="entry name" value="HYDROLASE C777.06C-RELATED"/>
    <property type="match status" value="1"/>
</dbReference>
<protein>
    <submittedName>
        <fullName evidence="2">MBL fold metallo-hydrolase</fullName>
    </submittedName>
</protein>
<dbReference type="RefSeq" id="WP_249709863.1">
    <property type="nucleotide sequence ID" value="NZ_JAMFMB010000011.1"/>
</dbReference>
<feature type="domain" description="Metallo-beta-lactamase" evidence="1">
    <location>
        <begin position="38"/>
        <end position="220"/>
    </location>
</feature>
<dbReference type="InterPro" id="IPR001279">
    <property type="entry name" value="Metallo-B-lactamas"/>
</dbReference>